<comment type="caution">
    <text evidence="10">The sequence shown here is derived from an EMBL/GenBank/DDBJ whole genome shotgun (WGS) entry which is preliminary data.</text>
</comment>
<feature type="transmembrane region" description="Helical" evidence="9">
    <location>
        <begin position="315"/>
        <end position="338"/>
    </location>
</feature>
<evidence type="ECO:0000256" key="5">
    <source>
        <dbReference type="ARBA" id="ARBA00022824"/>
    </source>
</evidence>
<feature type="transmembrane region" description="Helical" evidence="9">
    <location>
        <begin position="95"/>
        <end position="115"/>
    </location>
</feature>
<dbReference type="GO" id="GO:0098553">
    <property type="term" value="C:lumenal side of endoplasmic reticulum membrane"/>
    <property type="evidence" value="ECO:0007669"/>
    <property type="project" value="TreeGrafter"/>
</dbReference>
<sequence length="414" mass="46562">MSDSNPSLMESIMKKASETVANIFANTDTISSNLTNGTNETEKFKATPEGLFLAYSSLVVMALIPIIVGSFKSVKHQSNQKESGEEIETMSTREAALFPVIASVTLFGIYLVFQIFSKEHINLLLAFYFFLLGVIALTRMFSSTLGMFWPTSLIENETYDLHFTLNSKNSKNESKEILFVKQIFDRQLIVCFLISLAIGVWYFLKKHWIANNIFGLAFAVNGIEFLQLNKVLNGFILLGGLFFYDVFWVFGTNVMVSVAKSFDAPIKLIFPQDLIERGFSAEKYALLGLGDIVIPGIFIALLLRYDMSLNRKRRTYFYSSFIAYILALFCTIFVMHVFKHAQPALLYIVPLCLITPLTVALIQGDLKSMFLYRDHDDESNQSSANASLNSTNSSEASQSITSQDSPKQESKKVK</sequence>
<gene>
    <name evidence="10" type="ORF">BpHYR1_009470</name>
</gene>
<keyword evidence="3 9" id="KW-0812">Transmembrane</keyword>
<dbReference type="InterPro" id="IPR006639">
    <property type="entry name" value="Preselin/SPP"/>
</dbReference>
<dbReference type="GO" id="GO:0033619">
    <property type="term" value="P:membrane protein proteolysis"/>
    <property type="evidence" value="ECO:0007669"/>
    <property type="project" value="TreeGrafter"/>
</dbReference>
<dbReference type="OrthoDB" id="29661at2759"/>
<dbReference type="AlphaFoldDB" id="A0A3M7RZY7"/>
<dbReference type="EMBL" id="REGN01002276">
    <property type="protein sequence ID" value="RNA29096.1"/>
    <property type="molecule type" value="Genomic_DNA"/>
</dbReference>
<feature type="transmembrane region" description="Helical" evidence="9">
    <location>
        <begin position="183"/>
        <end position="203"/>
    </location>
</feature>
<feature type="transmembrane region" description="Helical" evidence="9">
    <location>
        <begin position="121"/>
        <end position="141"/>
    </location>
</feature>
<dbReference type="Pfam" id="PF04258">
    <property type="entry name" value="Peptidase_A22B"/>
    <property type="match status" value="1"/>
</dbReference>
<proteinExistence type="inferred from homology"/>
<dbReference type="GO" id="GO:0098554">
    <property type="term" value="C:cytoplasmic side of endoplasmic reticulum membrane"/>
    <property type="evidence" value="ECO:0007669"/>
    <property type="project" value="TreeGrafter"/>
</dbReference>
<evidence type="ECO:0000256" key="7">
    <source>
        <dbReference type="ARBA" id="ARBA00023136"/>
    </source>
</evidence>
<evidence type="ECO:0000256" key="9">
    <source>
        <dbReference type="SAM" id="Phobius"/>
    </source>
</evidence>
<feature type="transmembrane region" description="Helical" evidence="9">
    <location>
        <begin position="284"/>
        <end position="303"/>
    </location>
</feature>
<dbReference type="PANTHER" id="PTHR12174">
    <property type="entry name" value="SIGNAL PEPTIDE PEPTIDASE"/>
    <property type="match status" value="1"/>
</dbReference>
<organism evidence="10 11">
    <name type="scientific">Brachionus plicatilis</name>
    <name type="common">Marine rotifer</name>
    <name type="synonym">Brachionus muelleri</name>
    <dbReference type="NCBI Taxonomy" id="10195"/>
    <lineage>
        <taxon>Eukaryota</taxon>
        <taxon>Metazoa</taxon>
        <taxon>Spiralia</taxon>
        <taxon>Gnathifera</taxon>
        <taxon>Rotifera</taxon>
        <taxon>Eurotatoria</taxon>
        <taxon>Monogononta</taxon>
        <taxon>Pseudotrocha</taxon>
        <taxon>Ploima</taxon>
        <taxon>Brachionidae</taxon>
        <taxon>Brachionus</taxon>
    </lineage>
</organism>
<feature type="transmembrane region" description="Helical" evidence="9">
    <location>
        <begin position="52"/>
        <end position="74"/>
    </location>
</feature>
<protein>
    <submittedName>
        <fullName evidence="10">Minor histocompatibility antigen H13</fullName>
    </submittedName>
</protein>
<accession>A0A3M7RZY7</accession>
<feature type="region of interest" description="Disordered" evidence="8">
    <location>
        <begin position="377"/>
        <end position="414"/>
    </location>
</feature>
<dbReference type="Proteomes" id="UP000276133">
    <property type="component" value="Unassembled WGS sequence"/>
</dbReference>
<feature type="transmembrane region" description="Helical" evidence="9">
    <location>
        <begin position="235"/>
        <end position="256"/>
    </location>
</feature>
<dbReference type="GO" id="GO:0006465">
    <property type="term" value="P:signal peptide processing"/>
    <property type="evidence" value="ECO:0007669"/>
    <property type="project" value="TreeGrafter"/>
</dbReference>
<feature type="transmembrane region" description="Helical" evidence="9">
    <location>
        <begin position="209"/>
        <end position="228"/>
    </location>
</feature>
<keyword evidence="4" id="KW-0378">Hydrolase</keyword>
<evidence type="ECO:0000313" key="11">
    <source>
        <dbReference type="Proteomes" id="UP000276133"/>
    </source>
</evidence>
<name>A0A3M7RZY7_BRAPC</name>
<keyword evidence="11" id="KW-1185">Reference proteome</keyword>
<feature type="compositionally biased region" description="Low complexity" evidence="8">
    <location>
        <begin position="380"/>
        <end position="405"/>
    </location>
</feature>
<feature type="transmembrane region" description="Helical" evidence="9">
    <location>
        <begin position="344"/>
        <end position="362"/>
    </location>
</feature>
<keyword evidence="5" id="KW-0256">Endoplasmic reticulum</keyword>
<evidence type="ECO:0000256" key="6">
    <source>
        <dbReference type="ARBA" id="ARBA00022989"/>
    </source>
</evidence>
<evidence type="ECO:0000256" key="2">
    <source>
        <dbReference type="ARBA" id="ARBA00006859"/>
    </source>
</evidence>
<evidence type="ECO:0000256" key="8">
    <source>
        <dbReference type="SAM" id="MobiDB-lite"/>
    </source>
</evidence>
<dbReference type="STRING" id="10195.A0A3M7RZY7"/>
<reference evidence="10 11" key="1">
    <citation type="journal article" date="2018" name="Sci. Rep.">
        <title>Genomic signatures of local adaptation to the degree of environmental predictability in rotifers.</title>
        <authorList>
            <person name="Franch-Gras L."/>
            <person name="Hahn C."/>
            <person name="Garcia-Roger E.M."/>
            <person name="Carmona M.J."/>
            <person name="Serra M."/>
            <person name="Gomez A."/>
        </authorList>
    </citation>
    <scope>NUCLEOTIDE SEQUENCE [LARGE SCALE GENOMIC DNA]</scope>
    <source>
        <strain evidence="10">HYR1</strain>
    </source>
</reference>
<dbReference type="GO" id="GO:0042500">
    <property type="term" value="F:aspartic endopeptidase activity, intramembrane cleaving"/>
    <property type="evidence" value="ECO:0007669"/>
    <property type="project" value="InterPro"/>
</dbReference>
<comment type="similarity">
    <text evidence="2">Belongs to the peptidase A22B family.</text>
</comment>
<evidence type="ECO:0000256" key="1">
    <source>
        <dbReference type="ARBA" id="ARBA00004477"/>
    </source>
</evidence>
<dbReference type="SMART" id="SM00730">
    <property type="entry name" value="PSN"/>
    <property type="match status" value="1"/>
</dbReference>
<evidence type="ECO:0000256" key="4">
    <source>
        <dbReference type="ARBA" id="ARBA00022801"/>
    </source>
</evidence>
<comment type="subcellular location">
    <subcellularLocation>
        <location evidence="1">Endoplasmic reticulum membrane</location>
        <topology evidence="1">Multi-pass membrane protein</topology>
    </subcellularLocation>
</comment>
<keyword evidence="6 9" id="KW-1133">Transmembrane helix</keyword>
<dbReference type="PANTHER" id="PTHR12174:SF23">
    <property type="entry name" value="MINOR HISTOCOMPATIBILITY ANTIGEN H13"/>
    <property type="match status" value="1"/>
</dbReference>
<dbReference type="InterPro" id="IPR007369">
    <property type="entry name" value="Peptidase_A22B_SPP"/>
</dbReference>
<evidence type="ECO:0000256" key="3">
    <source>
        <dbReference type="ARBA" id="ARBA00022692"/>
    </source>
</evidence>
<evidence type="ECO:0000313" key="10">
    <source>
        <dbReference type="EMBL" id="RNA29096.1"/>
    </source>
</evidence>
<keyword evidence="7 9" id="KW-0472">Membrane</keyword>